<accession>A0ABU8JNN3</accession>
<dbReference type="Gene3D" id="3.90.730.10">
    <property type="entry name" value="Ribonuclease T2-like"/>
    <property type="match status" value="1"/>
</dbReference>
<feature type="signal peptide" evidence="3">
    <location>
        <begin position="1"/>
        <end position="26"/>
    </location>
</feature>
<dbReference type="InterPro" id="IPR039378">
    <property type="entry name" value="RNase_T2_prok"/>
</dbReference>
<evidence type="ECO:0000313" key="5">
    <source>
        <dbReference type="Proteomes" id="UP001359469"/>
    </source>
</evidence>
<evidence type="ECO:0000256" key="1">
    <source>
        <dbReference type="ARBA" id="ARBA00007469"/>
    </source>
</evidence>
<dbReference type="PANTHER" id="PTHR11240">
    <property type="entry name" value="RIBONUCLEASE T2"/>
    <property type="match status" value="1"/>
</dbReference>
<dbReference type="InterPro" id="IPR033130">
    <property type="entry name" value="RNase_T2_His_AS_2"/>
</dbReference>
<dbReference type="CDD" id="cd01062">
    <property type="entry name" value="RNase_T2_prok"/>
    <property type="match status" value="1"/>
</dbReference>
<comment type="caution">
    <text evidence="4">The sequence shown here is derived from an EMBL/GenBank/DDBJ whole genome shotgun (WGS) entry which is preliminary data.</text>
</comment>
<dbReference type="PROSITE" id="PS00530">
    <property type="entry name" value="RNASE_T2_1"/>
    <property type="match status" value="1"/>
</dbReference>
<dbReference type="SUPFAM" id="SSF55895">
    <property type="entry name" value="Ribonuclease Rh-like"/>
    <property type="match status" value="1"/>
</dbReference>
<dbReference type="EMBL" id="JBBBOO010000006">
    <property type="protein sequence ID" value="MEI7064065.1"/>
    <property type="molecule type" value="Genomic_DNA"/>
</dbReference>
<keyword evidence="5" id="KW-1185">Reference proteome</keyword>
<dbReference type="PANTHER" id="PTHR11240:SF22">
    <property type="entry name" value="RIBONUCLEASE T2"/>
    <property type="match status" value="1"/>
</dbReference>
<dbReference type="InterPro" id="IPR001568">
    <property type="entry name" value="RNase_T2-like"/>
</dbReference>
<organism evidence="4 5">
    <name type="scientific">Dickeya chrysanthemi</name>
    <name type="common">Pectobacterium chrysanthemi</name>
    <name type="synonym">Erwinia chrysanthemi</name>
    <dbReference type="NCBI Taxonomy" id="556"/>
    <lineage>
        <taxon>Bacteria</taxon>
        <taxon>Pseudomonadati</taxon>
        <taxon>Pseudomonadota</taxon>
        <taxon>Gammaproteobacteria</taxon>
        <taxon>Enterobacterales</taxon>
        <taxon>Pectobacteriaceae</taxon>
        <taxon>Dickeya</taxon>
    </lineage>
</organism>
<comment type="similarity">
    <text evidence="1 2">Belongs to the RNase T2 family.</text>
</comment>
<name>A0ABU8JNN3_DICCH</name>
<protein>
    <submittedName>
        <fullName evidence="4">Ribonuclease T2</fullName>
    </submittedName>
</protein>
<dbReference type="Pfam" id="PF00445">
    <property type="entry name" value="Ribonuclease_T2"/>
    <property type="match status" value="1"/>
</dbReference>
<proteinExistence type="inferred from homology"/>
<dbReference type="InterPro" id="IPR018188">
    <property type="entry name" value="RNase_T2_His_AS_1"/>
</dbReference>
<dbReference type="PROSITE" id="PS00531">
    <property type="entry name" value="RNASE_T2_2"/>
    <property type="match status" value="1"/>
</dbReference>
<keyword evidence="3" id="KW-0732">Signal</keyword>
<feature type="chain" id="PRO_5046906512" evidence="3">
    <location>
        <begin position="27"/>
        <end position="213"/>
    </location>
</feature>
<dbReference type="Proteomes" id="UP001359469">
    <property type="component" value="Unassembled WGS sequence"/>
</dbReference>
<evidence type="ECO:0000256" key="3">
    <source>
        <dbReference type="SAM" id="SignalP"/>
    </source>
</evidence>
<dbReference type="RefSeq" id="WP_226052263.1">
    <property type="nucleotide sequence ID" value="NZ_CP161827.1"/>
</dbReference>
<dbReference type="InterPro" id="IPR036430">
    <property type="entry name" value="RNase_T2-like_sf"/>
</dbReference>
<sequence>MMKKVYSLLAGLVLATGLMTSPAAPAKGQAGVFDFYLLTLSWSPTFCLTHASNEQCSKGYGFVLHGLWPQYANGGWPQDCPPITALTAQERKYGNTLFPTDDLLTHEWEKHGTCSGLGANGYLQAADQALTKVKIPASFNAPAKPLQMTADQILASFRQSNPAIPQGGIVAICSGPELSEIRVCMDKDLNFQSCGKSIKTQCRDGNIRVPNIR</sequence>
<evidence type="ECO:0000313" key="4">
    <source>
        <dbReference type="EMBL" id="MEI7064065.1"/>
    </source>
</evidence>
<reference evidence="4 5" key="1">
    <citation type="submission" date="2024-03" db="EMBL/GenBank/DDBJ databases">
        <title>Analysis of soft rot Pectobacteriaceae population diversity in US potato growing regions between 2016 and 2022.</title>
        <authorList>
            <person name="Ma X."/>
            <person name="Zhang X."/>
            <person name="Stodghill P."/>
            <person name="Rioux R."/>
            <person name="Babler B."/>
            <person name="Shrestha S."/>
            <person name="Babler B."/>
            <person name="Rivedal H."/>
            <person name="Frost K."/>
            <person name="Hao J."/>
            <person name="Secor G."/>
            <person name="Swingle B."/>
        </authorList>
    </citation>
    <scope>NUCLEOTIDE SEQUENCE [LARGE SCALE GENOMIC DNA]</scope>
    <source>
        <strain evidence="4 5">SR64</strain>
    </source>
</reference>
<evidence type="ECO:0000256" key="2">
    <source>
        <dbReference type="RuleBase" id="RU004328"/>
    </source>
</evidence>
<gene>
    <name evidence="4" type="ORF">WCU84_10385</name>
</gene>